<comment type="catalytic activity">
    <reaction evidence="16">
        <text>L-aspartate(out) = L-aspartate(in)</text>
        <dbReference type="Rhea" id="RHEA:66332"/>
        <dbReference type="ChEBI" id="CHEBI:29991"/>
    </reaction>
    <physiologicalReaction direction="left-to-right" evidence="16">
        <dbReference type="Rhea" id="RHEA:66333"/>
    </physiologicalReaction>
</comment>
<keyword evidence="6" id="KW-1003">Cell membrane</keyword>
<comment type="subcellular location">
    <subcellularLocation>
        <location evidence="2">Basolateral cell membrane</location>
        <topology evidence="2">Multi-pass membrane protein</topology>
    </subcellularLocation>
    <subcellularLocation>
        <location evidence="3">Cytoplasmic vesicle</location>
        <location evidence="3">Secretory vesicle membrane</location>
        <topology evidence="3">Multi-pass membrane protein</topology>
    </subcellularLocation>
    <subcellularLocation>
        <location evidence="1">Cytoplasmic vesicle</location>
        <location evidence="1">Secretory vesicle</location>
        <location evidence="1">Synaptic vesicle membrane</location>
    </subcellularLocation>
    <subcellularLocation>
        <location evidence="4">Lysosome membrane</location>
    </subcellularLocation>
</comment>
<evidence type="ECO:0000256" key="15">
    <source>
        <dbReference type="ARBA" id="ARBA00050101"/>
    </source>
</evidence>
<keyword evidence="10" id="KW-0770">Synapse</keyword>
<comment type="catalytic activity">
    <reaction evidence="19">
        <text>L-glutamate(out) = L-glutamate(in)</text>
        <dbReference type="Rhea" id="RHEA:66336"/>
        <dbReference type="ChEBI" id="CHEBI:29985"/>
    </reaction>
    <physiologicalReaction direction="left-to-right" evidence="19">
        <dbReference type="Rhea" id="RHEA:66337"/>
    </physiologicalReaction>
</comment>
<evidence type="ECO:0000256" key="19">
    <source>
        <dbReference type="ARBA" id="ARBA00051447"/>
    </source>
</evidence>
<feature type="transmembrane region" description="Helical" evidence="26">
    <location>
        <begin position="276"/>
        <end position="295"/>
    </location>
</feature>
<dbReference type="InterPro" id="IPR020846">
    <property type="entry name" value="MFS_dom"/>
</dbReference>
<reference evidence="29" key="3">
    <citation type="submission" date="2015-06" db="UniProtKB">
        <authorList>
            <consortium name="EnsemblMetazoa"/>
        </authorList>
    </citation>
    <scope>IDENTIFICATION</scope>
</reference>
<accession>R7UX60</accession>
<feature type="transmembrane region" description="Helical" evidence="26">
    <location>
        <begin position="442"/>
        <end position="466"/>
    </location>
</feature>
<keyword evidence="13" id="KW-0458">Lysosome</keyword>
<dbReference type="CDD" id="cd17318">
    <property type="entry name" value="MFS_SLC17"/>
    <property type="match status" value="1"/>
</dbReference>
<feature type="transmembrane region" description="Helical" evidence="26">
    <location>
        <begin position="315"/>
        <end position="338"/>
    </location>
</feature>
<dbReference type="FunFam" id="1.20.1250.20:FF:000003">
    <property type="entry name" value="Solute carrier family 17 member 3"/>
    <property type="match status" value="1"/>
</dbReference>
<dbReference type="HOGENOM" id="CLU_001265_5_0_1"/>
<protein>
    <recommendedName>
        <fullName evidence="22">Sialin</fullName>
    </recommendedName>
    <alternativeName>
        <fullName evidence="25">H(+)/nitrate cotransporter</fullName>
    </alternativeName>
    <alternativeName>
        <fullName evidence="23">H(+)/sialic acid cotransporter</fullName>
    </alternativeName>
    <alternativeName>
        <fullName evidence="24">Vesicular excitatory amino acid transporter</fullName>
    </alternativeName>
</protein>
<feature type="transmembrane region" description="Helical" evidence="26">
    <location>
        <begin position="12"/>
        <end position="33"/>
    </location>
</feature>
<reference evidence="30" key="1">
    <citation type="submission" date="2012-12" db="EMBL/GenBank/DDBJ databases">
        <authorList>
            <person name="Hellsten U."/>
            <person name="Grimwood J."/>
            <person name="Chapman J.A."/>
            <person name="Shapiro H."/>
            <person name="Aerts A."/>
            <person name="Otillar R.P."/>
            <person name="Terry A.Y."/>
            <person name="Boore J.L."/>
            <person name="Simakov O."/>
            <person name="Marletaz F."/>
            <person name="Cho S.-J."/>
            <person name="Edsinger-Gonzales E."/>
            <person name="Havlak P."/>
            <person name="Kuo D.-H."/>
            <person name="Larsson T."/>
            <person name="Lv J."/>
            <person name="Arendt D."/>
            <person name="Savage R."/>
            <person name="Osoegawa K."/>
            <person name="de Jong P."/>
            <person name="Lindberg D.R."/>
            <person name="Seaver E.C."/>
            <person name="Weisblat D.A."/>
            <person name="Putnam N.H."/>
            <person name="Grigoriev I.V."/>
            <person name="Rokhsar D.S."/>
        </authorList>
    </citation>
    <scope>NUCLEOTIDE SEQUENCE</scope>
    <source>
        <strain evidence="30">I ESC-2004</strain>
    </source>
</reference>
<dbReference type="GO" id="GO:0015293">
    <property type="term" value="F:symporter activity"/>
    <property type="evidence" value="ECO:0007669"/>
    <property type="project" value="UniProtKB-KW"/>
</dbReference>
<evidence type="ECO:0000256" key="18">
    <source>
        <dbReference type="ARBA" id="ARBA00051403"/>
    </source>
</evidence>
<reference evidence="28 30" key="2">
    <citation type="journal article" date="2013" name="Nature">
        <title>Insights into bilaterian evolution from three spiralian genomes.</title>
        <authorList>
            <person name="Simakov O."/>
            <person name="Marletaz F."/>
            <person name="Cho S.J."/>
            <person name="Edsinger-Gonzales E."/>
            <person name="Havlak P."/>
            <person name="Hellsten U."/>
            <person name="Kuo D.H."/>
            <person name="Larsson T."/>
            <person name="Lv J."/>
            <person name="Arendt D."/>
            <person name="Savage R."/>
            <person name="Osoegawa K."/>
            <person name="de Jong P."/>
            <person name="Grimwood J."/>
            <person name="Chapman J.A."/>
            <person name="Shapiro H."/>
            <person name="Aerts A."/>
            <person name="Otillar R.P."/>
            <person name="Terry A.Y."/>
            <person name="Boore J.L."/>
            <person name="Grigoriev I.V."/>
            <person name="Lindberg D.R."/>
            <person name="Seaver E.C."/>
            <person name="Weisblat D.A."/>
            <person name="Putnam N.H."/>
            <person name="Rokhsar D.S."/>
        </authorList>
    </citation>
    <scope>NUCLEOTIDE SEQUENCE</scope>
    <source>
        <strain evidence="28 30">I ESC-2004</strain>
    </source>
</reference>
<evidence type="ECO:0000256" key="5">
    <source>
        <dbReference type="ARBA" id="ARBA00022448"/>
    </source>
</evidence>
<dbReference type="GO" id="GO:0005765">
    <property type="term" value="C:lysosomal membrane"/>
    <property type="evidence" value="ECO:0007669"/>
    <property type="project" value="UniProtKB-SubCell"/>
</dbReference>
<evidence type="ECO:0000256" key="10">
    <source>
        <dbReference type="ARBA" id="ARBA00023018"/>
    </source>
</evidence>
<dbReference type="EMBL" id="AMQN01005927">
    <property type="status" value="NOT_ANNOTATED_CDS"/>
    <property type="molecule type" value="Genomic_DNA"/>
</dbReference>
<dbReference type="Gene3D" id="1.20.1250.20">
    <property type="entry name" value="MFS general substrate transporter like domains"/>
    <property type="match status" value="2"/>
</dbReference>
<evidence type="ECO:0000256" key="7">
    <source>
        <dbReference type="ARBA" id="ARBA00022692"/>
    </source>
</evidence>
<dbReference type="GO" id="GO:0016323">
    <property type="term" value="C:basolateral plasma membrane"/>
    <property type="evidence" value="ECO:0007669"/>
    <property type="project" value="UniProtKB-SubCell"/>
</dbReference>
<comment type="function">
    <text evidence="21">Receptor for CM101, a polysaccharide produced by group B Streptococcus with antipathoangiogenic properties.</text>
</comment>
<evidence type="ECO:0000256" key="9">
    <source>
        <dbReference type="ARBA" id="ARBA00022989"/>
    </source>
</evidence>
<evidence type="ECO:0000256" key="6">
    <source>
        <dbReference type="ARBA" id="ARBA00022475"/>
    </source>
</evidence>
<dbReference type="SUPFAM" id="SSF103473">
    <property type="entry name" value="MFS general substrate transporter"/>
    <property type="match status" value="1"/>
</dbReference>
<dbReference type="EnsemblMetazoa" id="CapteT113983">
    <property type="protein sequence ID" value="CapteP113983"/>
    <property type="gene ID" value="CapteG113983"/>
</dbReference>
<dbReference type="GO" id="GO:0030672">
    <property type="term" value="C:synaptic vesicle membrane"/>
    <property type="evidence" value="ECO:0007669"/>
    <property type="project" value="UniProtKB-SubCell"/>
</dbReference>
<dbReference type="PROSITE" id="PS50850">
    <property type="entry name" value="MFS"/>
    <property type="match status" value="1"/>
</dbReference>
<keyword evidence="12" id="KW-0325">Glycoprotein</keyword>
<dbReference type="Pfam" id="PF07690">
    <property type="entry name" value="MFS_1"/>
    <property type="match status" value="1"/>
</dbReference>
<dbReference type="Proteomes" id="UP000014760">
    <property type="component" value="Unassembled WGS sequence"/>
</dbReference>
<dbReference type="AlphaFoldDB" id="R7UX60"/>
<dbReference type="OrthoDB" id="2985014at2759"/>
<evidence type="ECO:0000256" key="24">
    <source>
        <dbReference type="ARBA" id="ARBA00081195"/>
    </source>
</evidence>
<evidence type="ECO:0000313" key="29">
    <source>
        <dbReference type="EnsemblMetazoa" id="CapteP113983"/>
    </source>
</evidence>
<comment type="catalytic activity">
    <reaction evidence="15">
        <text>2 nitrate(out) + H(+)(out) = 2 nitrate(in) + H(+)(in)</text>
        <dbReference type="Rhea" id="RHEA:71539"/>
        <dbReference type="ChEBI" id="CHEBI:15378"/>
        <dbReference type="ChEBI" id="CHEBI:17632"/>
    </reaction>
    <physiologicalReaction direction="left-to-right" evidence="15">
        <dbReference type="Rhea" id="RHEA:71540"/>
    </physiologicalReaction>
</comment>
<feature type="transmembrane region" description="Helical" evidence="26">
    <location>
        <begin position="350"/>
        <end position="370"/>
    </location>
</feature>
<keyword evidence="7 26" id="KW-0812">Transmembrane</keyword>
<evidence type="ECO:0000313" key="30">
    <source>
        <dbReference type="Proteomes" id="UP000014760"/>
    </source>
</evidence>
<evidence type="ECO:0000256" key="22">
    <source>
        <dbReference type="ARBA" id="ARBA00069713"/>
    </source>
</evidence>
<evidence type="ECO:0000256" key="2">
    <source>
        <dbReference type="ARBA" id="ARBA00004554"/>
    </source>
</evidence>
<evidence type="ECO:0000256" key="17">
    <source>
        <dbReference type="ARBA" id="ARBA00050625"/>
    </source>
</evidence>
<keyword evidence="9 26" id="KW-1133">Transmembrane helix</keyword>
<feature type="transmembrane region" description="Helical" evidence="26">
    <location>
        <begin position="407"/>
        <end position="430"/>
    </location>
</feature>
<organism evidence="28">
    <name type="scientific">Capitella teleta</name>
    <name type="common">Polychaete worm</name>
    <dbReference type="NCBI Taxonomy" id="283909"/>
    <lineage>
        <taxon>Eukaryota</taxon>
        <taxon>Metazoa</taxon>
        <taxon>Spiralia</taxon>
        <taxon>Lophotrochozoa</taxon>
        <taxon>Annelida</taxon>
        <taxon>Polychaeta</taxon>
        <taxon>Sedentaria</taxon>
        <taxon>Scolecida</taxon>
        <taxon>Capitellidae</taxon>
        <taxon>Capitella</taxon>
    </lineage>
</organism>
<evidence type="ECO:0000256" key="16">
    <source>
        <dbReference type="ARBA" id="ARBA00050554"/>
    </source>
</evidence>
<evidence type="ECO:0000256" key="21">
    <source>
        <dbReference type="ARBA" id="ARBA00056891"/>
    </source>
</evidence>
<feature type="transmembrane region" description="Helical" evidence="26">
    <location>
        <begin position="178"/>
        <end position="201"/>
    </location>
</feature>
<feature type="transmembrane region" description="Helical" evidence="26">
    <location>
        <begin position="142"/>
        <end position="166"/>
    </location>
</feature>
<sequence length="511" mass="56424">MSPISPLFSVPWLLSCRVALALVGFLGFVNLYALRVNLSVGLVCMVNQTAIQEMSDSSPAFDLTNGSNAERNWDHCADGEFAWPKATQGMILGAFFWGYLLTQIPGGWLAERFGGKAVFGWFMLMTAVATLLTPIGARTSPWFLVALRIIQGLGEGVVFPAMHALWSKWAPPLERSKLIGFTYAGSAQIGNVLTMPISGLLCDYGFDGGWGSIFYIFGTLGVVWFILWMFIAYNEPSVHPRISDVERDYIEQSIGGSRKESKHLSTPWRKFFTSKAIWGIIIGHMCANWGTYTLLTNIPTYMKEVLRFDIKSNGLFSAIPYVAFWLFINVGGVMADYMRSTGWETARVRKIMYCLGTLLPAAFLIGVGYISCATPYVAIVLLTLGVGFSGFQYPGVMVNHVDVAPPFAGTLFGISNTLATLPGILAPYAIGVITKDQTEEQWQIVFYISAAIYTVGAIFFVLFACGEIQPWVREFMFDDKDLKEMTCNLNESDDKPAIVILPVKGDETSCL</sequence>
<feature type="transmembrane region" description="Helical" evidence="26">
    <location>
        <begin position="376"/>
        <end position="395"/>
    </location>
</feature>
<keyword evidence="30" id="KW-1185">Reference proteome</keyword>
<dbReference type="OMA" id="PLWAVAM"/>
<dbReference type="FunFam" id="1.20.1250.20:FF:000067">
    <property type="entry name" value="sialin isoform X2"/>
    <property type="match status" value="1"/>
</dbReference>
<evidence type="ECO:0000256" key="12">
    <source>
        <dbReference type="ARBA" id="ARBA00023180"/>
    </source>
</evidence>
<feature type="transmembrane region" description="Helical" evidence="26">
    <location>
        <begin position="117"/>
        <end position="136"/>
    </location>
</feature>
<keyword evidence="11 26" id="KW-0472">Membrane</keyword>
<dbReference type="EMBL" id="KB297182">
    <property type="protein sequence ID" value="ELU10872.1"/>
    <property type="molecule type" value="Genomic_DNA"/>
</dbReference>
<dbReference type="FunCoup" id="R7UX60">
    <property type="interactions" value="142"/>
</dbReference>
<dbReference type="GO" id="GO:0006820">
    <property type="term" value="P:monoatomic anion transport"/>
    <property type="evidence" value="ECO:0007669"/>
    <property type="project" value="TreeGrafter"/>
</dbReference>
<dbReference type="PANTHER" id="PTHR11662:SF399">
    <property type="entry name" value="FI19708P1-RELATED"/>
    <property type="match status" value="1"/>
</dbReference>
<dbReference type="InterPro" id="IPR050382">
    <property type="entry name" value="MFS_Na/Anion_cotransporter"/>
</dbReference>
<evidence type="ECO:0000256" key="11">
    <source>
        <dbReference type="ARBA" id="ARBA00023136"/>
    </source>
</evidence>
<name>R7UX60_CAPTE</name>
<proteinExistence type="predicted"/>
<keyword evidence="5" id="KW-0813">Transport</keyword>
<evidence type="ECO:0000256" key="4">
    <source>
        <dbReference type="ARBA" id="ARBA00004656"/>
    </source>
</evidence>
<dbReference type="PANTHER" id="PTHR11662">
    <property type="entry name" value="SOLUTE CARRIER FAMILY 17"/>
    <property type="match status" value="1"/>
</dbReference>
<evidence type="ECO:0000256" key="8">
    <source>
        <dbReference type="ARBA" id="ARBA00022847"/>
    </source>
</evidence>
<feature type="domain" description="Major facilitator superfamily (MFS) profile" evidence="27">
    <location>
        <begin position="16"/>
        <end position="468"/>
    </location>
</feature>
<evidence type="ECO:0000256" key="25">
    <source>
        <dbReference type="ARBA" id="ARBA00081925"/>
    </source>
</evidence>
<dbReference type="STRING" id="283909.R7UX60"/>
<dbReference type="GO" id="GO:0046942">
    <property type="term" value="P:carboxylic acid transport"/>
    <property type="evidence" value="ECO:0007669"/>
    <property type="project" value="UniProtKB-ARBA"/>
</dbReference>
<evidence type="ECO:0000256" key="1">
    <source>
        <dbReference type="ARBA" id="ARBA00004432"/>
    </source>
</evidence>
<feature type="transmembrane region" description="Helical" evidence="26">
    <location>
        <begin position="90"/>
        <end position="110"/>
    </location>
</feature>
<evidence type="ECO:0000256" key="14">
    <source>
        <dbReference type="ARBA" id="ARBA00023329"/>
    </source>
</evidence>
<keyword evidence="8" id="KW-0769">Symport</keyword>
<comment type="catalytic activity">
    <reaction evidence="20">
        <text>D-glucuronate(out) + H(+)(out) = D-glucuronate(in) + H(+)(in)</text>
        <dbReference type="Rhea" id="RHEA:72591"/>
        <dbReference type="ChEBI" id="CHEBI:15378"/>
        <dbReference type="ChEBI" id="CHEBI:58720"/>
    </reaction>
    <physiologicalReaction direction="left-to-right" evidence="20">
        <dbReference type="Rhea" id="RHEA:72592"/>
    </physiologicalReaction>
</comment>
<evidence type="ECO:0000259" key="27">
    <source>
        <dbReference type="PROSITE" id="PS50850"/>
    </source>
</evidence>
<evidence type="ECO:0000256" key="20">
    <source>
        <dbReference type="ARBA" id="ARBA00051612"/>
    </source>
</evidence>
<comment type="catalytic activity">
    <reaction evidence="18">
        <text>N-acetyl-L-aspartyl-L-glutamate(out) = N-acetyl-L-aspartyl-L-glutamate(in)</text>
        <dbReference type="Rhea" id="RHEA:72599"/>
        <dbReference type="ChEBI" id="CHEBI:76931"/>
    </reaction>
    <physiologicalReaction direction="left-to-right" evidence="18">
        <dbReference type="Rhea" id="RHEA:72600"/>
    </physiologicalReaction>
</comment>
<comment type="catalytic activity">
    <reaction evidence="17">
        <text>N-acetylneuraminate(in) + H(+)(in) = N-acetylneuraminate(out) + H(+)(out)</text>
        <dbReference type="Rhea" id="RHEA:28987"/>
        <dbReference type="ChEBI" id="CHEBI:15378"/>
        <dbReference type="ChEBI" id="CHEBI:35418"/>
    </reaction>
    <physiologicalReaction direction="right-to-left" evidence="17">
        <dbReference type="Rhea" id="RHEA:28989"/>
    </physiologicalReaction>
</comment>
<feature type="transmembrane region" description="Helical" evidence="26">
    <location>
        <begin position="213"/>
        <end position="233"/>
    </location>
</feature>
<evidence type="ECO:0000256" key="26">
    <source>
        <dbReference type="SAM" id="Phobius"/>
    </source>
</evidence>
<keyword evidence="14" id="KW-0968">Cytoplasmic vesicle</keyword>
<evidence type="ECO:0000256" key="3">
    <source>
        <dbReference type="ARBA" id="ARBA00004638"/>
    </source>
</evidence>
<gene>
    <name evidence="28" type="ORF">CAPTEDRAFT_113983</name>
</gene>
<dbReference type="InterPro" id="IPR036259">
    <property type="entry name" value="MFS_trans_sf"/>
</dbReference>
<evidence type="ECO:0000256" key="23">
    <source>
        <dbReference type="ARBA" id="ARBA00080244"/>
    </source>
</evidence>
<dbReference type="InterPro" id="IPR011701">
    <property type="entry name" value="MFS"/>
</dbReference>
<evidence type="ECO:0000256" key="13">
    <source>
        <dbReference type="ARBA" id="ARBA00023228"/>
    </source>
</evidence>
<evidence type="ECO:0000313" key="28">
    <source>
        <dbReference type="EMBL" id="ELU10872.1"/>
    </source>
</evidence>